<dbReference type="Gene3D" id="3.20.20.80">
    <property type="entry name" value="Glycosidases"/>
    <property type="match status" value="1"/>
</dbReference>
<dbReference type="AlphaFoldDB" id="A0A412DH25"/>
<reference evidence="5 6" key="1">
    <citation type="submission" date="2018-08" db="EMBL/GenBank/DDBJ databases">
        <title>A genome reference for cultivated species of the human gut microbiota.</title>
        <authorList>
            <person name="Zou Y."/>
            <person name="Xue W."/>
            <person name="Luo G."/>
        </authorList>
    </citation>
    <scope>NUCLEOTIDE SEQUENCE [LARGE SCALE GENOMIC DNA]</scope>
    <source>
        <strain evidence="5 6">AF26-20BH</strain>
    </source>
</reference>
<evidence type="ECO:0000256" key="1">
    <source>
        <dbReference type="ARBA" id="ARBA00022801"/>
    </source>
</evidence>
<sequence length="345" mass="39427">MKNTVFVLGLIAFMLGGCSDKVKEVQSSGEPFGMNVACADFGSIFPGTYNKDYTYPTDSDLVYWQKKGFRLIRMPFKWERLQYELGGELNQYDLNKMKDFIVAAQKRNIKVLLDLHNYCRRFKDGGHRIIGTHGITNEHYAGFWKKIAQEFMKYDNIYGYGLMNEPHDLPDSLSWFCMAQLAIDSIRTVDSENTIVVGGNSWSSAKKWLDASDTLKHLKDPADNLKFEAHCYFDKDGSGTYKYSYEDEEGTPEKGVELVSSFVAWLKENQLKGFVGEYGIPDNDPRWEVTLDNFLAYLSENGVNGTYWASGPWWGKGAAMVVPTYKGGQEYPQVRVLEKYLTTRK</sequence>
<dbReference type="PANTHER" id="PTHR34142:SF1">
    <property type="entry name" value="GLYCOSIDE HYDROLASE FAMILY 5 DOMAIN-CONTAINING PROTEIN"/>
    <property type="match status" value="1"/>
</dbReference>
<protein>
    <submittedName>
        <fullName evidence="5">Glycoside hydrolase family 5 protein</fullName>
    </submittedName>
</protein>
<gene>
    <name evidence="5" type="ORF">DWY65_12670</name>
</gene>
<dbReference type="SUPFAM" id="SSF51445">
    <property type="entry name" value="(Trans)glycosidases"/>
    <property type="match status" value="1"/>
</dbReference>
<evidence type="ECO:0000256" key="3">
    <source>
        <dbReference type="RuleBase" id="RU361153"/>
    </source>
</evidence>
<keyword evidence="1 3" id="KW-0378">Hydrolase</keyword>
<dbReference type="PROSITE" id="PS51257">
    <property type="entry name" value="PROKAR_LIPOPROTEIN"/>
    <property type="match status" value="1"/>
</dbReference>
<proteinExistence type="inferred from homology"/>
<dbReference type="RefSeq" id="WP_117904390.1">
    <property type="nucleotide sequence ID" value="NZ_JAQNVY010000022.1"/>
</dbReference>
<organism evidence="5 6">
    <name type="scientific">Bacteroides stercoris</name>
    <dbReference type="NCBI Taxonomy" id="46506"/>
    <lineage>
        <taxon>Bacteria</taxon>
        <taxon>Pseudomonadati</taxon>
        <taxon>Bacteroidota</taxon>
        <taxon>Bacteroidia</taxon>
        <taxon>Bacteroidales</taxon>
        <taxon>Bacteroidaceae</taxon>
        <taxon>Bacteroides</taxon>
    </lineage>
</organism>
<name>A0A412DH25_BACSE</name>
<evidence type="ECO:0000313" key="6">
    <source>
        <dbReference type="Proteomes" id="UP000283310"/>
    </source>
</evidence>
<comment type="similarity">
    <text evidence="3">Belongs to the glycosyl hydrolase 5 (cellulase A) family.</text>
</comment>
<evidence type="ECO:0000256" key="2">
    <source>
        <dbReference type="ARBA" id="ARBA00023295"/>
    </source>
</evidence>
<comment type="caution">
    <text evidence="5">The sequence shown here is derived from an EMBL/GenBank/DDBJ whole genome shotgun (WGS) entry which is preliminary data.</text>
</comment>
<dbReference type="GO" id="GO:0004553">
    <property type="term" value="F:hydrolase activity, hydrolyzing O-glycosyl compounds"/>
    <property type="evidence" value="ECO:0007669"/>
    <property type="project" value="InterPro"/>
</dbReference>
<dbReference type="InterPro" id="IPR017853">
    <property type="entry name" value="GH"/>
</dbReference>
<keyword evidence="2 3" id="KW-0326">Glycosidase</keyword>
<dbReference type="PANTHER" id="PTHR34142">
    <property type="entry name" value="ENDO-BETA-1,4-GLUCANASE A"/>
    <property type="match status" value="1"/>
</dbReference>
<evidence type="ECO:0000313" key="5">
    <source>
        <dbReference type="EMBL" id="RGR11105.1"/>
    </source>
</evidence>
<dbReference type="Proteomes" id="UP000283310">
    <property type="component" value="Unassembled WGS sequence"/>
</dbReference>
<feature type="domain" description="Glycoside hydrolase family 5" evidence="4">
    <location>
        <begin position="44"/>
        <end position="311"/>
    </location>
</feature>
<dbReference type="Pfam" id="PF00150">
    <property type="entry name" value="Cellulase"/>
    <property type="match status" value="1"/>
</dbReference>
<dbReference type="GO" id="GO:0009251">
    <property type="term" value="P:glucan catabolic process"/>
    <property type="evidence" value="ECO:0007669"/>
    <property type="project" value="TreeGrafter"/>
</dbReference>
<accession>A0A412DH25</accession>
<dbReference type="EMBL" id="QRTW01000024">
    <property type="protein sequence ID" value="RGR11105.1"/>
    <property type="molecule type" value="Genomic_DNA"/>
</dbReference>
<evidence type="ECO:0000259" key="4">
    <source>
        <dbReference type="Pfam" id="PF00150"/>
    </source>
</evidence>
<dbReference type="InterPro" id="IPR001547">
    <property type="entry name" value="Glyco_hydro_5"/>
</dbReference>